<evidence type="ECO:0000256" key="7">
    <source>
        <dbReference type="ARBA" id="ARBA00022801"/>
    </source>
</evidence>
<dbReference type="InterPro" id="IPR003961">
    <property type="entry name" value="FN3_dom"/>
</dbReference>
<evidence type="ECO:0000256" key="8">
    <source>
        <dbReference type="ARBA" id="ARBA00022912"/>
    </source>
</evidence>
<evidence type="ECO:0000256" key="14">
    <source>
        <dbReference type="SAM" id="MobiDB-lite"/>
    </source>
</evidence>
<keyword evidence="4" id="KW-0812">Transmembrane</keyword>
<dbReference type="Gene3D" id="3.90.190.10">
    <property type="entry name" value="Protein tyrosine phosphatase superfamily"/>
    <property type="match status" value="2"/>
</dbReference>
<name>G3PCS5_GASAC</name>
<feature type="region of interest" description="Disordered" evidence="14">
    <location>
        <begin position="1232"/>
        <end position="1253"/>
    </location>
</feature>
<evidence type="ECO:0000256" key="13">
    <source>
        <dbReference type="ARBA" id="ARBA00051722"/>
    </source>
</evidence>
<dbReference type="InterPro" id="IPR050348">
    <property type="entry name" value="Protein-Tyr_Phosphatase"/>
</dbReference>
<dbReference type="InterPro" id="IPR000242">
    <property type="entry name" value="PTP_cat"/>
</dbReference>
<feature type="region of interest" description="Disordered" evidence="14">
    <location>
        <begin position="473"/>
        <end position="508"/>
    </location>
</feature>
<evidence type="ECO:0000259" key="17">
    <source>
        <dbReference type="PROSITE" id="PS50853"/>
    </source>
</evidence>
<dbReference type="Pfam" id="PF00102">
    <property type="entry name" value="Y_phosphatase"/>
    <property type="match status" value="2"/>
</dbReference>
<keyword evidence="9" id="KW-1133">Transmembrane helix</keyword>
<dbReference type="FunFam" id="3.90.190.10:FF:000016">
    <property type="entry name" value="receptor-type tyrosine-protein phosphatase gamma isoform X1"/>
    <property type="match status" value="1"/>
</dbReference>
<dbReference type="SMART" id="SM01057">
    <property type="entry name" value="Carb_anhydrase"/>
    <property type="match status" value="1"/>
</dbReference>
<protein>
    <recommendedName>
        <fullName evidence="3">protein-tyrosine-phosphatase</fullName>
        <ecNumber evidence="3">3.1.3.48</ecNumber>
    </recommendedName>
</protein>
<dbReference type="PROSITE" id="PS00383">
    <property type="entry name" value="TYR_PHOSPHATASE_1"/>
    <property type="match status" value="1"/>
</dbReference>
<evidence type="ECO:0000256" key="10">
    <source>
        <dbReference type="ARBA" id="ARBA00023136"/>
    </source>
</evidence>
<dbReference type="FunFam" id="3.10.200.10:FF:000005">
    <property type="entry name" value="receptor-type tyrosine-protein phosphatase gamma isoform X1"/>
    <property type="match status" value="1"/>
</dbReference>
<dbReference type="Gene3D" id="3.10.200.10">
    <property type="entry name" value="Alpha carbonic anhydrase"/>
    <property type="match status" value="1"/>
</dbReference>
<dbReference type="FunCoup" id="G3PCS5">
    <property type="interactions" value="514"/>
</dbReference>
<dbReference type="Ensembl" id="ENSGACT00000015429.2">
    <property type="protein sequence ID" value="ENSGACP00000015399.2"/>
    <property type="gene ID" value="ENSGACG00000011636.2"/>
</dbReference>
<dbReference type="EC" id="3.1.3.48" evidence="3"/>
<evidence type="ECO:0000256" key="1">
    <source>
        <dbReference type="ARBA" id="ARBA00004479"/>
    </source>
</evidence>
<dbReference type="OMA" id="GTEASKX"/>
<keyword evidence="5" id="KW-0732">Signal</keyword>
<dbReference type="InterPro" id="IPR016130">
    <property type="entry name" value="Tyr_Pase_AS"/>
</dbReference>
<dbReference type="Bgee" id="ENSGACG00000011636">
    <property type="expression patterns" value="Expressed in camera-type eye and 2 other cell types or tissues"/>
</dbReference>
<keyword evidence="12" id="KW-0325">Glycoprotein</keyword>
<dbReference type="PROSITE" id="PS50853">
    <property type="entry name" value="FN3"/>
    <property type="match status" value="1"/>
</dbReference>
<evidence type="ECO:0000313" key="20">
    <source>
        <dbReference type="Proteomes" id="UP000007635"/>
    </source>
</evidence>
<dbReference type="GO" id="GO:0004725">
    <property type="term" value="F:protein tyrosine phosphatase activity"/>
    <property type="evidence" value="ECO:0007669"/>
    <property type="project" value="UniProtKB-EC"/>
</dbReference>
<dbReference type="eggNOG" id="KOG0789">
    <property type="taxonomic scope" value="Eukaryota"/>
</dbReference>
<dbReference type="Gene3D" id="2.60.40.10">
    <property type="entry name" value="Immunoglobulins"/>
    <property type="match status" value="1"/>
</dbReference>
<comment type="similarity">
    <text evidence="2">Belongs to the protein-tyrosine phosphatase family. Receptor class 5 subfamily.</text>
</comment>
<feature type="domain" description="Tyrosine specific protein phosphatases" evidence="16">
    <location>
        <begin position="821"/>
        <end position="895"/>
    </location>
</feature>
<dbReference type="InterPro" id="IPR041887">
    <property type="entry name" value="Alpha_CARP_receptor-type"/>
</dbReference>
<keyword evidence="20" id="KW-1185">Reference proteome</keyword>
<evidence type="ECO:0000256" key="3">
    <source>
        <dbReference type="ARBA" id="ARBA00013064"/>
    </source>
</evidence>
<reference evidence="19" key="2">
    <citation type="submission" date="2025-08" db="UniProtKB">
        <authorList>
            <consortium name="Ensembl"/>
        </authorList>
    </citation>
    <scope>IDENTIFICATION</scope>
</reference>
<dbReference type="Pfam" id="PF00194">
    <property type="entry name" value="Carb_anhydrase"/>
    <property type="match status" value="1"/>
</dbReference>
<dbReference type="InterPro" id="IPR000387">
    <property type="entry name" value="Tyr_Pase_dom"/>
</dbReference>
<feature type="compositionally biased region" description="Basic and acidic residues" evidence="14">
    <location>
        <begin position="488"/>
        <end position="503"/>
    </location>
</feature>
<dbReference type="PROSITE" id="PS51144">
    <property type="entry name" value="ALPHA_CA_2"/>
    <property type="match status" value="1"/>
</dbReference>
<evidence type="ECO:0000256" key="12">
    <source>
        <dbReference type="ARBA" id="ARBA00023180"/>
    </source>
</evidence>
<dbReference type="SUPFAM" id="SSF51069">
    <property type="entry name" value="Carbonic anhydrase"/>
    <property type="match status" value="1"/>
</dbReference>
<dbReference type="InterPro" id="IPR029021">
    <property type="entry name" value="Prot-tyrosine_phosphatase-like"/>
</dbReference>
<dbReference type="STRING" id="69293.ENSGACP00000015399"/>
<keyword evidence="7" id="KW-0378">Hydrolase</keyword>
<dbReference type="PROSITE" id="PS50056">
    <property type="entry name" value="TYR_PHOSPHATASE_2"/>
    <property type="match status" value="2"/>
</dbReference>
<keyword evidence="11" id="KW-1015">Disulfide bond</keyword>
<dbReference type="PRINTS" id="PR00700">
    <property type="entry name" value="PRTYPHPHTASE"/>
</dbReference>
<dbReference type="InterPro" id="IPR001148">
    <property type="entry name" value="CA_dom"/>
</dbReference>
<dbReference type="InterPro" id="IPR036116">
    <property type="entry name" value="FN3_sf"/>
</dbReference>
<evidence type="ECO:0000259" key="18">
    <source>
        <dbReference type="PROSITE" id="PS51144"/>
    </source>
</evidence>
<keyword evidence="8" id="KW-0904">Protein phosphatase</keyword>
<dbReference type="InterPro" id="IPR013783">
    <property type="entry name" value="Ig-like_fold"/>
</dbReference>
<keyword evidence="10" id="KW-0472">Membrane</keyword>
<feature type="compositionally biased region" description="Polar residues" evidence="14">
    <location>
        <begin position="1232"/>
        <end position="1245"/>
    </location>
</feature>
<evidence type="ECO:0000256" key="6">
    <source>
        <dbReference type="ARBA" id="ARBA00022737"/>
    </source>
</evidence>
<evidence type="ECO:0000259" key="16">
    <source>
        <dbReference type="PROSITE" id="PS50056"/>
    </source>
</evidence>
<comment type="subcellular location">
    <subcellularLocation>
        <location evidence="1">Membrane</location>
        <topology evidence="1">Single-pass type I membrane protein</topology>
    </subcellularLocation>
</comment>
<sequence length="1253" mass="140881">SDERPCCISSYPECKERNQSPINIVDQDSKVSTEFQELTLEGFDAESSNKTSMKNTGKTVAIMLKDDYFVRGAGLPGRFKAEKVEFHWGPNNGSEGSEHSINGHRYPVEMQIYMYNSDDFDSLSAALRERRIIAAMAVFFQVGAKDNPAVDPIIHGLKGVVHHEKETVLEPFVLKDLLPSALGSYYRYTGSLTTPPCSKVVEWILFSRPIFVSYKQLEAFYSIFTTEQQDHVKSVEYLRSNFRPIQSLDNRHVFKSAVTDAWLPDLTDRGGGPYGTEASKVCSSAPINMKVQHVNRSTLVVRWARPEVTYHPPILHFLVSYSWTTHDDSYEETHLTDARYKLEAVISLVSFDVLYLFRVQDICMNDMRRDFSQSMLFRANTTRIFEGTRIVKTGMPTVSPASSADMAPISSGSSTWTSSGIPFSFVSMATGIGPSSSGSQATVASLVTSTLLAGLGFSGGVISSFPSSVWPSGAATRGRQSARQAGEPAKDSGDAGGEDRENNRPGAVTNLTHRARLRSGAGLDRVEWLLPLVVVSGLTFLCLLLLLAVLVYWRWVQQHQVLSPELTVQEAAKTVARCFQTAHFYVEDNSSPRVEPNETNPVFHIPDDMDAIPVKQFIKHISELYSNNQQQFSEDFEEVQRCTADMKITSEHSNHPDNKHKNRYINIVAYDHSRVKLVPLAGKDSKHTDYINANYVDGYNKPKAYIAAQGPLKSTFEDFWRMVWEKNICVIVMITNLVEKGRRKCDQYWPTENSEEYGNVVVTLKSTRVRACYTLRRFMLRNTKVKKGGKGKPEAWALNERTVLQYHFTQWPDMGVPEYTLPVLTFVRRSSAAQMPDMGPTLVHCSAGVGRTGTYIVVDAMLQQIKDKSTVNVLGFLKHIRTQRNYLVQTEEQYVFIHDALMEAIVGEETEVTASQLHSYFKSITAPGHSGGTHLEKQFQVKGTFSFRISFDVEGVSLKRFILVTRRNGRFMECSDAQKECNKEKNRNSSVVPSERARVALAPLPGIDGTDYINASYVMGYYRSNEFIITQHPLPHTTKDFWRMIWDHNAQIIVMLPANQGLAEDEFVYWPRREEAMICEAFTVTLISEDRLCLSSEERLSIHDFTLEATQDDYVLEVRHFQCPKWPKPDAPISSTFELIDIIKEEAATRDGPTVVHDELGGVSAGTLCALSTLSRQLEHEGAADVYQVSKMINLMRPGVFTDIDQYQYLYQALLSLVGTGETGSCFLSRDTNGTKASMSEQPDQAENMESLV</sequence>
<dbReference type="Proteomes" id="UP000007635">
    <property type="component" value="Chromosome XVII"/>
</dbReference>
<dbReference type="InParanoid" id="G3PCS5"/>
<dbReference type="SUPFAM" id="SSF52799">
    <property type="entry name" value="(Phosphotyrosine protein) phosphatases II"/>
    <property type="match status" value="2"/>
</dbReference>
<reference evidence="19" key="3">
    <citation type="submission" date="2025-09" db="UniProtKB">
        <authorList>
            <consortium name="Ensembl"/>
        </authorList>
    </citation>
    <scope>IDENTIFICATION</scope>
</reference>
<dbReference type="PROSITE" id="PS50055">
    <property type="entry name" value="TYR_PHOSPHATASE_PTP"/>
    <property type="match status" value="2"/>
</dbReference>
<feature type="domain" description="Tyrosine-protein phosphatase" evidence="15">
    <location>
        <begin position="632"/>
        <end position="904"/>
    </location>
</feature>
<reference evidence="19 20" key="1">
    <citation type="journal article" date="2021" name="G3 (Bethesda)">
        <title>Improved contiguity of the threespine stickleback genome using long-read sequencing.</title>
        <authorList>
            <person name="Nath S."/>
            <person name="Shaw D.E."/>
            <person name="White M.A."/>
        </authorList>
    </citation>
    <scope>NUCLEOTIDE SEQUENCE [LARGE SCALE GENOMIC DNA]</scope>
    <source>
        <strain evidence="19 20">Lake Benthic</strain>
    </source>
</reference>
<dbReference type="SUPFAM" id="SSF49265">
    <property type="entry name" value="Fibronectin type III"/>
    <property type="match status" value="1"/>
</dbReference>
<organism evidence="19 20">
    <name type="scientific">Gasterosteus aculeatus aculeatus</name>
    <name type="common">three-spined stickleback</name>
    <dbReference type="NCBI Taxonomy" id="481459"/>
    <lineage>
        <taxon>Eukaryota</taxon>
        <taxon>Metazoa</taxon>
        <taxon>Chordata</taxon>
        <taxon>Craniata</taxon>
        <taxon>Vertebrata</taxon>
        <taxon>Euteleostomi</taxon>
        <taxon>Actinopterygii</taxon>
        <taxon>Neopterygii</taxon>
        <taxon>Teleostei</taxon>
        <taxon>Neoteleostei</taxon>
        <taxon>Acanthomorphata</taxon>
        <taxon>Eupercaria</taxon>
        <taxon>Perciformes</taxon>
        <taxon>Cottioidei</taxon>
        <taxon>Gasterosteales</taxon>
        <taxon>Gasterosteidae</taxon>
        <taxon>Gasterosteus</taxon>
    </lineage>
</organism>
<evidence type="ECO:0000256" key="11">
    <source>
        <dbReference type="ARBA" id="ARBA00023157"/>
    </source>
</evidence>
<feature type="domain" description="Tyrosine-protein phosphatase" evidence="15">
    <location>
        <begin position="957"/>
        <end position="1217"/>
    </location>
</feature>
<dbReference type="InterPro" id="IPR003595">
    <property type="entry name" value="Tyr_Pase_cat"/>
</dbReference>
<dbReference type="InterPro" id="IPR036398">
    <property type="entry name" value="CA_dom_sf"/>
</dbReference>
<feature type="domain" description="Tyrosine specific protein phosphatases" evidence="16">
    <location>
        <begin position="1134"/>
        <end position="1208"/>
    </location>
</feature>
<dbReference type="SMART" id="SM00194">
    <property type="entry name" value="PTPc"/>
    <property type="match status" value="2"/>
</dbReference>
<dbReference type="PANTHER" id="PTHR19134">
    <property type="entry name" value="RECEPTOR-TYPE TYROSINE-PROTEIN PHOSPHATASE"/>
    <property type="match status" value="1"/>
</dbReference>
<evidence type="ECO:0000256" key="2">
    <source>
        <dbReference type="ARBA" id="ARBA00006246"/>
    </source>
</evidence>
<dbReference type="AlphaFoldDB" id="G3PCS5"/>
<evidence type="ECO:0000256" key="9">
    <source>
        <dbReference type="ARBA" id="ARBA00022989"/>
    </source>
</evidence>
<dbReference type="CDD" id="cd03122">
    <property type="entry name" value="alpha_CARP_receptor_like"/>
    <property type="match status" value="1"/>
</dbReference>
<evidence type="ECO:0000259" key="15">
    <source>
        <dbReference type="PROSITE" id="PS50055"/>
    </source>
</evidence>
<evidence type="ECO:0000256" key="5">
    <source>
        <dbReference type="ARBA" id="ARBA00022729"/>
    </source>
</evidence>
<evidence type="ECO:0000313" key="19">
    <source>
        <dbReference type="Ensembl" id="ENSGACP00000015399.2"/>
    </source>
</evidence>
<comment type="catalytic activity">
    <reaction evidence="13">
        <text>O-phospho-L-tyrosyl-[protein] + H2O = L-tyrosyl-[protein] + phosphate</text>
        <dbReference type="Rhea" id="RHEA:10684"/>
        <dbReference type="Rhea" id="RHEA-COMP:10136"/>
        <dbReference type="Rhea" id="RHEA-COMP:20101"/>
        <dbReference type="ChEBI" id="CHEBI:15377"/>
        <dbReference type="ChEBI" id="CHEBI:43474"/>
        <dbReference type="ChEBI" id="CHEBI:46858"/>
        <dbReference type="ChEBI" id="CHEBI:61978"/>
        <dbReference type="EC" id="3.1.3.48"/>
    </reaction>
</comment>
<dbReference type="CDD" id="cd00063">
    <property type="entry name" value="FN3"/>
    <property type="match status" value="1"/>
</dbReference>
<dbReference type="GO" id="GO:0005886">
    <property type="term" value="C:plasma membrane"/>
    <property type="evidence" value="ECO:0007669"/>
    <property type="project" value="UniProtKB-ARBA"/>
</dbReference>
<dbReference type="SMART" id="SM00404">
    <property type="entry name" value="PTPc_motif"/>
    <property type="match status" value="2"/>
</dbReference>
<dbReference type="eggNOG" id="KOG0382">
    <property type="taxonomic scope" value="Eukaryota"/>
</dbReference>
<evidence type="ECO:0000256" key="4">
    <source>
        <dbReference type="ARBA" id="ARBA00022692"/>
    </source>
</evidence>
<proteinExistence type="inferred from homology"/>
<dbReference type="PANTHER" id="PTHR19134:SF468">
    <property type="entry name" value="RECEPTOR-TYPE TYROSINE-PROTEIN PHOSPHATASE GAMMA"/>
    <property type="match status" value="1"/>
</dbReference>
<keyword evidence="6" id="KW-0677">Repeat</keyword>
<dbReference type="GeneTree" id="ENSGT00940000155048"/>
<feature type="domain" description="Fibronectin type-III" evidence="17">
    <location>
        <begin position="285"/>
        <end position="384"/>
    </location>
</feature>
<feature type="domain" description="Alpha-carbonic anhydrase" evidence="18">
    <location>
        <begin position="1"/>
        <end position="257"/>
    </location>
</feature>
<accession>G3PCS5</accession>
<dbReference type="FunFam" id="3.90.190.10:FF:000013">
    <property type="entry name" value="receptor-type tyrosine-protein phosphatase zeta isoform X1"/>
    <property type="match status" value="1"/>
</dbReference>